<keyword evidence="5 7" id="KW-0456">Lyase</keyword>
<organism evidence="9 10">
    <name type="scientific">Nostoc flagelliforme CCNUN1</name>
    <dbReference type="NCBI Taxonomy" id="2038116"/>
    <lineage>
        <taxon>Bacteria</taxon>
        <taxon>Bacillati</taxon>
        <taxon>Cyanobacteriota</taxon>
        <taxon>Cyanophyceae</taxon>
        <taxon>Nostocales</taxon>
        <taxon>Nostocaceae</taxon>
        <taxon>Nostoc</taxon>
    </lineage>
</organism>
<dbReference type="HAMAP" id="MF_00955">
    <property type="entry name" value="GDP_Man_dehydratase"/>
    <property type="match status" value="1"/>
</dbReference>
<dbReference type="EC" id="4.2.1.47" evidence="4 7"/>
<keyword evidence="10" id="KW-1185">Reference proteome</keyword>
<dbReference type="GO" id="GO:0008446">
    <property type="term" value="F:GDP-mannose 4,6-dehydratase activity"/>
    <property type="evidence" value="ECO:0007669"/>
    <property type="project" value="UniProtKB-UniRule"/>
</dbReference>
<dbReference type="RefSeq" id="WP_100900600.1">
    <property type="nucleotide sequence ID" value="NZ_CAWNNC010000001.1"/>
</dbReference>
<comment type="cofactor">
    <cofactor evidence="2 7">
        <name>NADP(+)</name>
        <dbReference type="ChEBI" id="CHEBI:58349"/>
    </cofactor>
</comment>
<gene>
    <name evidence="7" type="primary">gmd</name>
    <name evidence="9" type="ORF">COO91_05644</name>
</gene>
<dbReference type="PANTHER" id="PTHR43715">
    <property type="entry name" value="GDP-MANNOSE 4,6-DEHYDRATASE"/>
    <property type="match status" value="1"/>
</dbReference>
<dbReference type="InterPro" id="IPR006368">
    <property type="entry name" value="GDP_Man_deHydtase"/>
</dbReference>
<dbReference type="Pfam" id="PF16363">
    <property type="entry name" value="GDP_Man_Dehyd"/>
    <property type="match status" value="1"/>
</dbReference>
<dbReference type="InterPro" id="IPR016040">
    <property type="entry name" value="NAD(P)-bd_dom"/>
</dbReference>
<dbReference type="EMBL" id="CP024785">
    <property type="protein sequence ID" value="AUB39646.1"/>
    <property type="molecule type" value="Genomic_DNA"/>
</dbReference>
<dbReference type="AlphaFoldDB" id="A0A2K8SW07"/>
<proteinExistence type="inferred from homology"/>
<comment type="catalytic activity">
    <reaction evidence="1 7">
        <text>GDP-alpha-D-mannose = GDP-4-dehydro-alpha-D-rhamnose + H2O</text>
        <dbReference type="Rhea" id="RHEA:23820"/>
        <dbReference type="ChEBI" id="CHEBI:15377"/>
        <dbReference type="ChEBI" id="CHEBI:57527"/>
        <dbReference type="ChEBI" id="CHEBI:57964"/>
        <dbReference type="EC" id="4.2.1.47"/>
    </reaction>
</comment>
<evidence type="ECO:0000256" key="4">
    <source>
        <dbReference type="ARBA" id="ARBA00011989"/>
    </source>
</evidence>
<reference evidence="9 10" key="1">
    <citation type="submission" date="2017-11" db="EMBL/GenBank/DDBJ databases">
        <title>Complete genome of a free-living desiccation-tolerant cyanobacterium and its photosynthetic adaptation to extreme terrestrial habitat.</title>
        <authorList>
            <person name="Shang J."/>
        </authorList>
    </citation>
    <scope>NUCLEOTIDE SEQUENCE [LARGE SCALE GENOMIC DNA]</scope>
    <source>
        <strain evidence="9 10">CCNUN1</strain>
    </source>
</reference>
<dbReference type="Gene3D" id="3.90.25.10">
    <property type="entry name" value="UDP-galactose 4-epimerase, domain 1"/>
    <property type="match status" value="1"/>
</dbReference>
<feature type="domain" description="NAD(P)-binding" evidence="8">
    <location>
        <begin position="6"/>
        <end position="310"/>
    </location>
</feature>
<dbReference type="CDD" id="cd05260">
    <property type="entry name" value="GDP_MD_SDR_e"/>
    <property type="match status" value="1"/>
</dbReference>
<evidence type="ECO:0000256" key="6">
    <source>
        <dbReference type="ARBA" id="ARBA00059383"/>
    </source>
</evidence>
<dbReference type="Gene3D" id="3.40.50.720">
    <property type="entry name" value="NAD(P)-binding Rossmann-like Domain"/>
    <property type="match status" value="1"/>
</dbReference>
<dbReference type="Proteomes" id="UP000232003">
    <property type="component" value="Chromosome"/>
</dbReference>
<feature type="active site" description="Nucleophile" evidence="7">
    <location>
        <position position="176"/>
    </location>
</feature>
<keyword evidence="7" id="KW-0521">NADP</keyword>
<sequence length="337" mass="37744">MIKTALITGITGQDGYYLSHLLLNRGYRVVGLVPPHRQPNLTKLGTLANQVEIYTVDLRDNAALLTAVEQLRPQEIYNLAAPSFVPDSWNDPLGTLDLITGTATRLLEAVRQVGLSTRFYQASSSEMFGDVFISPQDEETPFRPKNPYAAAKMHAHWTMVHHRQRYGLFACSGILYNHESPLRPPQFVTRKVSLAAASIKLGLTDTLEMGNLDAKRDWGFARDYVEAMWLMLQVDEPEEYVIGTGKLHSVRELVAAAFESVGLDWTQHIVLNTKLLRQDEHFQLVANPSKAKINLGWEPQVSFEELLEKMVKTDLERLKSGALDEVLAAGIAPLPRV</sequence>
<dbReference type="GO" id="GO:0070401">
    <property type="term" value="F:NADP+ binding"/>
    <property type="evidence" value="ECO:0007669"/>
    <property type="project" value="UniProtKB-UniRule"/>
</dbReference>
<dbReference type="GO" id="GO:0042351">
    <property type="term" value="P:'de novo' GDP-L-fucose biosynthetic process"/>
    <property type="evidence" value="ECO:0007669"/>
    <property type="project" value="TreeGrafter"/>
</dbReference>
<evidence type="ECO:0000256" key="7">
    <source>
        <dbReference type="HAMAP-Rule" id="MF_00955"/>
    </source>
</evidence>
<dbReference type="FunFam" id="3.40.50.720:FF:000924">
    <property type="entry name" value="GDP-mannose 4,6 dehydratase"/>
    <property type="match status" value="1"/>
</dbReference>
<dbReference type="OrthoDB" id="9779041at2"/>
<dbReference type="KEGG" id="nfl:COO91_05644"/>
<evidence type="ECO:0000256" key="5">
    <source>
        <dbReference type="ARBA" id="ARBA00023239"/>
    </source>
</evidence>
<dbReference type="InterPro" id="IPR036291">
    <property type="entry name" value="NAD(P)-bd_dom_sf"/>
</dbReference>
<evidence type="ECO:0000256" key="3">
    <source>
        <dbReference type="ARBA" id="ARBA00009263"/>
    </source>
</evidence>
<comment type="caution">
    <text evidence="7">Lacks conserved residue(s) required for the propagation of feature annotation.</text>
</comment>
<name>A0A2K8SW07_9NOSO</name>
<dbReference type="SUPFAM" id="SSF51735">
    <property type="entry name" value="NAD(P)-binding Rossmann-fold domains"/>
    <property type="match status" value="1"/>
</dbReference>
<comment type="similarity">
    <text evidence="3 7">Belongs to the NAD(P)-dependent epimerase/dehydratase family. GDP-mannose 4,6-dehydratase subfamily.</text>
</comment>
<evidence type="ECO:0000313" key="10">
    <source>
        <dbReference type="Proteomes" id="UP000232003"/>
    </source>
</evidence>
<comment type="function">
    <text evidence="6 7">Catalyzes the conversion of GDP-D-mannose to GDP-4-dehydro-6-deoxy-D-mannose.</text>
</comment>
<evidence type="ECO:0000259" key="8">
    <source>
        <dbReference type="Pfam" id="PF16363"/>
    </source>
</evidence>
<accession>A0A2K8SW07</accession>
<protein>
    <recommendedName>
        <fullName evidence="4 7">GDP-mannose 4,6-dehydratase</fullName>
        <ecNumber evidence="4 7">4.2.1.47</ecNumber>
    </recommendedName>
    <alternativeName>
        <fullName evidence="7">GDP-D-mannose dehydratase</fullName>
    </alternativeName>
</protein>
<dbReference type="PANTHER" id="PTHR43715:SF1">
    <property type="entry name" value="GDP-MANNOSE 4,6 DEHYDRATASE"/>
    <property type="match status" value="1"/>
</dbReference>
<evidence type="ECO:0000256" key="2">
    <source>
        <dbReference type="ARBA" id="ARBA00001937"/>
    </source>
</evidence>
<evidence type="ECO:0000313" key="9">
    <source>
        <dbReference type="EMBL" id="AUB39646.1"/>
    </source>
</evidence>
<evidence type="ECO:0000256" key="1">
    <source>
        <dbReference type="ARBA" id="ARBA00000188"/>
    </source>
</evidence>